<evidence type="ECO:0000313" key="2">
    <source>
        <dbReference type="Proteomes" id="UP000298735"/>
    </source>
</evidence>
<dbReference type="OrthoDB" id="886161at2"/>
<dbReference type="RefSeq" id="WP_137409522.1">
    <property type="nucleotide sequence ID" value="NZ_CP109971.1"/>
</dbReference>
<name>A0A4Z1R029_9HYPH</name>
<dbReference type="KEGG" id="asal:CFBP5507_26325"/>
<dbReference type="Pfam" id="PF10987">
    <property type="entry name" value="DUF2806"/>
    <property type="match status" value="1"/>
</dbReference>
<protein>
    <submittedName>
        <fullName evidence="1">DUF2806 domain-containing protein</fullName>
    </submittedName>
</protein>
<dbReference type="EMBL" id="CP109971">
    <property type="protein sequence ID" value="UYZ11168.1"/>
    <property type="molecule type" value="Genomic_DNA"/>
</dbReference>
<organism evidence="1 2">
    <name type="scientific">Agrobacterium salinitolerans</name>
    <dbReference type="NCBI Taxonomy" id="1183413"/>
    <lineage>
        <taxon>Bacteria</taxon>
        <taxon>Pseudomonadati</taxon>
        <taxon>Pseudomonadota</taxon>
        <taxon>Alphaproteobacteria</taxon>
        <taxon>Hyphomicrobiales</taxon>
        <taxon>Rhizobiaceae</taxon>
        <taxon>Rhizobium/Agrobacterium group</taxon>
        <taxon>Agrobacterium</taxon>
    </lineage>
</organism>
<keyword evidence="1" id="KW-0614">Plasmid</keyword>
<sequence>MSDDKTLVGELVKGVGELAPPVETAFLKALWHLLGGLAALPAGWIRRRAQATEDITNARSAVSAILAKGVAENALSDPLIMKAAAEIYLPVAIRKSENLVAVAELAAGHVAEVAESAEAPAPPDIDWMNKFTRYAEDASSEQLQDLFARILAGEVVRPGSFSPATLRAVAELDKATAEDFSVMWARDVGGAINHGPEFERGEWFSRWKRLVEGGLMASATTLQHPPAQQISGLPFRTWSPMIQRNTFVVVYVPPEASPAWQHISFTRVGRELGSILARPNYEENMRTAGAALGIHSGLKVDLFANGKRIEQLTP</sequence>
<dbReference type="InterPro" id="IPR021254">
    <property type="entry name" value="DUF2806"/>
</dbReference>
<dbReference type="AlphaFoldDB" id="A0A4Z1R029"/>
<geneLocation type="plasmid" evidence="1 2">
    <name>pAtCFBP5507b</name>
</geneLocation>
<dbReference type="Proteomes" id="UP000298735">
    <property type="component" value="Plasmid pAtCFBP5507b"/>
</dbReference>
<evidence type="ECO:0000313" key="1">
    <source>
        <dbReference type="EMBL" id="UYZ11168.1"/>
    </source>
</evidence>
<gene>
    <name evidence="1" type="ORF">CFBP5507_26325</name>
</gene>
<proteinExistence type="predicted"/>
<accession>A0A4Z1R029</accession>
<reference evidence="1" key="1">
    <citation type="submission" date="2022-10" db="EMBL/GenBank/DDBJ databases">
        <title>Complete genome sequence of Agrobacterium salinitolerans CFBP5507.</title>
        <authorList>
            <person name="Tchabashvili S."/>
            <person name="Yen H.-C."/>
            <person name="Haryono M."/>
            <person name="Lin Y.-C."/>
            <person name="Lai E.-M."/>
            <person name="Kuo C.-H."/>
        </authorList>
    </citation>
    <scope>NUCLEOTIDE SEQUENCE</scope>
    <source>
        <strain evidence="1">CFBP5507</strain>
        <plasmid evidence="1">pAtCFBP5507b</plasmid>
    </source>
</reference>